<sequence>MTYKTREKGRPSLPFSFGWGFESPNATDTKPEPDRRKSIHEESRSRDGVGRRRGMLERCAARVVATGERHAAWKLFGDAVLIFVVRGFWVV</sequence>
<evidence type="ECO:0000313" key="3">
    <source>
        <dbReference type="Proteomes" id="UP000323597"/>
    </source>
</evidence>
<feature type="compositionally biased region" description="Basic and acidic residues" evidence="1">
    <location>
        <begin position="29"/>
        <end position="52"/>
    </location>
</feature>
<evidence type="ECO:0000313" key="2">
    <source>
        <dbReference type="EMBL" id="TYJ13468.1"/>
    </source>
</evidence>
<feature type="compositionally biased region" description="Basic and acidic residues" evidence="1">
    <location>
        <begin position="1"/>
        <end position="10"/>
    </location>
</feature>
<feature type="region of interest" description="Disordered" evidence="1">
    <location>
        <begin position="1"/>
        <end position="52"/>
    </location>
</feature>
<name>A0A5D2XHK8_GOSMU</name>
<protein>
    <submittedName>
        <fullName evidence="2">Uncharacterized protein</fullName>
    </submittedName>
</protein>
<dbReference type="EMBL" id="CM017645">
    <property type="protein sequence ID" value="TYJ13468.1"/>
    <property type="molecule type" value="Genomic_DNA"/>
</dbReference>
<gene>
    <name evidence="2" type="ORF">E1A91_A10G054000v1</name>
</gene>
<dbReference type="Proteomes" id="UP000323597">
    <property type="component" value="Chromosome A10"/>
</dbReference>
<evidence type="ECO:0000256" key="1">
    <source>
        <dbReference type="SAM" id="MobiDB-lite"/>
    </source>
</evidence>
<organism evidence="2 3">
    <name type="scientific">Gossypium mustelinum</name>
    <name type="common">Cotton</name>
    <name type="synonym">Gossypium caicoense</name>
    <dbReference type="NCBI Taxonomy" id="34275"/>
    <lineage>
        <taxon>Eukaryota</taxon>
        <taxon>Viridiplantae</taxon>
        <taxon>Streptophyta</taxon>
        <taxon>Embryophyta</taxon>
        <taxon>Tracheophyta</taxon>
        <taxon>Spermatophyta</taxon>
        <taxon>Magnoliopsida</taxon>
        <taxon>eudicotyledons</taxon>
        <taxon>Gunneridae</taxon>
        <taxon>Pentapetalae</taxon>
        <taxon>rosids</taxon>
        <taxon>malvids</taxon>
        <taxon>Malvales</taxon>
        <taxon>Malvaceae</taxon>
        <taxon>Malvoideae</taxon>
        <taxon>Gossypium</taxon>
    </lineage>
</organism>
<accession>A0A5D2XHK8</accession>
<reference evidence="2 3" key="1">
    <citation type="submission" date="2019-07" db="EMBL/GenBank/DDBJ databases">
        <title>WGS assembly of Gossypium mustelinum.</title>
        <authorList>
            <person name="Chen Z.J."/>
            <person name="Sreedasyam A."/>
            <person name="Ando A."/>
            <person name="Song Q."/>
            <person name="De L."/>
            <person name="Hulse-Kemp A."/>
            <person name="Ding M."/>
            <person name="Ye W."/>
            <person name="Kirkbride R."/>
            <person name="Jenkins J."/>
            <person name="Plott C."/>
            <person name="Lovell J."/>
            <person name="Lin Y.-M."/>
            <person name="Vaughn R."/>
            <person name="Liu B."/>
            <person name="Li W."/>
            <person name="Simpson S."/>
            <person name="Scheffler B."/>
            <person name="Saski C."/>
            <person name="Grover C."/>
            <person name="Hu G."/>
            <person name="Conover J."/>
            <person name="Carlson J."/>
            <person name="Shu S."/>
            <person name="Boston L."/>
            <person name="Williams M."/>
            <person name="Peterson D."/>
            <person name="Mcgee K."/>
            <person name="Jones D."/>
            <person name="Wendel J."/>
            <person name="Stelly D."/>
            <person name="Grimwood J."/>
            <person name="Schmutz J."/>
        </authorList>
    </citation>
    <scope>NUCLEOTIDE SEQUENCE [LARGE SCALE GENOMIC DNA]</scope>
    <source>
        <strain evidence="2">1408120.09</strain>
    </source>
</reference>
<dbReference type="AlphaFoldDB" id="A0A5D2XHK8"/>
<proteinExistence type="predicted"/>
<keyword evidence="3" id="KW-1185">Reference proteome</keyword>